<reference evidence="9" key="1">
    <citation type="journal article" date="2020" name="Stud. Mycol.">
        <title>101 Dothideomycetes genomes: a test case for predicting lifestyles and emergence of pathogens.</title>
        <authorList>
            <person name="Haridas S."/>
            <person name="Albert R."/>
            <person name="Binder M."/>
            <person name="Bloem J."/>
            <person name="Labutti K."/>
            <person name="Salamov A."/>
            <person name="Andreopoulos B."/>
            <person name="Baker S."/>
            <person name="Barry K."/>
            <person name="Bills G."/>
            <person name="Bluhm B."/>
            <person name="Cannon C."/>
            <person name="Castanera R."/>
            <person name="Culley D."/>
            <person name="Daum C."/>
            <person name="Ezra D."/>
            <person name="Gonzalez J."/>
            <person name="Henrissat B."/>
            <person name="Kuo A."/>
            <person name="Liang C."/>
            <person name="Lipzen A."/>
            <person name="Lutzoni F."/>
            <person name="Magnuson J."/>
            <person name="Mondo S."/>
            <person name="Nolan M."/>
            <person name="Ohm R."/>
            <person name="Pangilinan J."/>
            <person name="Park H.-J."/>
            <person name="Ramirez L."/>
            <person name="Alfaro M."/>
            <person name="Sun H."/>
            <person name="Tritt A."/>
            <person name="Yoshinaga Y."/>
            <person name="Zwiers L.-H."/>
            <person name="Turgeon B."/>
            <person name="Goodwin S."/>
            <person name="Spatafora J."/>
            <person name="Crous P."/>
            <person name="Grigoriev I."/>
        </authorList>
    </citation>
    <scope>NUCLEOTIDE SEQUENCE</scope>
    <source>
        <strain evidence="9">CBS 262.69</strain>
    </source>
</reference>
<evidence type="ECO:0000313" key="10">
    <source>
        <dbReference type="Proteomes" id="UP000799640"/>
    </source>
</evidence>
<dbReference type="Proteomes" id="UP000799640">
    <property type="component" value="Unassembled WGS sequence"/>
</dbReference>
<comment type="similarity">
    <text evidence="2">Belongs to the peptidase C19 family.</text>
</comment>
<dbReference type="InterPro" id="IPR038765">
    <property type="entry name" value="Papain-like_cys_pep_sf"/>
</dbReference>
<name>A0A6G1HRE3_9PEZI</name>
<dbReference type="InterPro" id="IPR001394">
    <property type="entry name" value="Peptidase_C19_UCH"/>
</dbReference>
<keyword evidence="5" id="KW-0833">Ubl conjugation pathway</keyword>
<sequence>MTRRLTYMAANATNRRAPAHHPPGLGNSDNSCYQNSIIQALASLNILPQHLPCVFASAASVPTSWALLETLQILRGYHGQGLWLPNELKSMNTFEQQDAQEYYSKIIDQLHQEAVSVAKEWSMTFEVRTIMDHRGCLKYTPDLSLALRNPLEGLMATRVCCVGCGQSDGLNMQPFNAITVNLGDRNAYDISDCLDNFTKVDSIDDVECSRCTLEVALTKLWRERARQVPRSPSNQLVRRIATIEYALRNDDFSEEAMTACKISKAERIRQPKTRQEVVARPPKCLALHINRSTFDYHSGTMKKNTAQVEFPDELDLGPWSLPSAQHVDGSDMIGGWSMVPNQSMLGNYDTSYKYALRAVVSHHGGHQSGHYTVYRQHTDPWGKMNWFYISDRYVQQVTEAYVHGNNEAFMLFYERIVALIGNAADIALTPSPENAPQELSGNECGSIHEFVLDQPVSPKISDEALRPLAANRLAARPTTSLRAKLSTAATKRALRTGVLPPPLLASAHANSGCG</sequence>
<dbReference type="PROSITE" id="PS50235">
    <property type="entry name" value="USP_3"/>
    <property type="match status" value="1"/>
</dbReference>
<keyword evidence="10" id="KW-1185">Reference proteome</keyword>
<dbReference type="PROSITE" id="PS00973">
    <property type="entry name" value="USP_2"/>
    <property type="match status" value="1"/>
</dbReference>
<evidence type="ECO:0000256" key="7">
    <source>
        <dbReference type="ARBA" id="ARBA00022807"/>
    </source>
</evidence>
<keyword evidence="7" id="KW-0788">Thiol protease</keyword>
<dbReference type="PANTHER" id="PTHR24006:SF888">
    <property type="entry name" value="UBIQUITIN CARBOXYL-TERMINAL HYDROLASE 30"/>
    <property type="match status" value="1"/>
</dbReference>
<dbReference type="EC" id="3.4.19.12" evidence="3"/>
<comment type="catalytic activity">
    <reaction evidence="1">
        <text>Thiol-dependent hydrolysis of ester, thioester, amide, peptide and isopeptide bonds formed by the C-terminal Gly of ubiquitin (a 76-residue protein attached to proteins as an intracellular targeting signal).</text>
        <dbReference type="EC" id="3.4.19.12"/>
    </reaction>
</comment>
<evidence type="ECO:0000256" key="3">
    <source>
        <dbReference type="ARBA" id="ARBA00012759"/>
    </source>
</evidence>
<evidence type="ECO:0000313" key="9">
    <source>
        <dbReference type="EMBL" id="KAF2398623.1"/>
    </source>
</evidence>
<dbReference type="CDD" id="cd02662">
    <property type="entry name" value="Peptidase_C19F"/>
    <property type="match status" value="1"/>
</dbReference>
<organism evidence="9 10">
    <name type="scientific">Trichodelitschia bisporula</name>
    <dbReference type="NCBI Taxonomy" id="703511"/>
    <lineage>
        <taxon>Eukaryota</taxon>
        <taxon>Fungi</taxon>
        <taxon>Dikarya</taxon>
        <taxon>Ascomycota</taxon>
        <taxon>Pezizomycotina</taxon>
        <taxon>Dothideomycetes</taxon>
        <taxon>Dothideomycetes incertae sedis</taxon>
        <taxon>Phaeotrichales</taxon>
        <taxon>Phaeotrichaceae</taxon>
        <taxon>Trichodelitschia</taxon>
    </lineage>
</organism>
<evidence type="ECO:0000256" key="1">
    <source>
        <dbReference type="ARBA" id="ARBA00000707"/>
    </source>
</evidence>
<dbReference type="Gene3D" id="3.90.70.10">
    <property type="entry name" value="Cysteine proteinases"/>
    <property type="match status" value="1"/>
</dbReference>
<evidence type="ECO:0000256" key="4">
    <source>
        <dbReference type="ARBA" id="ARBA00022670"/>
    </source>
</evidence>
<evidence type="ECO:0000256" key="2">
    <source>
        <dbReference type="ARBA" id="ARBA00009085"/>
    </source>
</evidence>
<dbReference type="AlphaFoldDB" id="A0A6G1HRE3"/>
<dbReference type="InterPro" id="IPR028889">
    <property type="entry name" value="USP"/>
</dbReference>
<feature type="domain" description="USP" evidence="8">
    <location>
        <begin position="23"/>
        <end position="416"/>
    </location>
</feature>
<dbReference type="InterPro" id="IPR050164">
    <property type="entry name" value="Peptidase_C19"/>
</dbReference>
<dbReference type="OrthoDB" id="2020758at2759"/>
<accession>A0A6G1HRE3</accession>
<dbReference type="Pfam" id="PF00443">
    <property type="entry name" value="UCH"/>
    <property type="match status" value="1"/>
</dbReference>
<evidence type="ECO:0000256" key="6">
    <source>
        <dbReference type="ARBA" id="ARBA00022801"/>
    </source>
</evidence>
<keyword evidence="4" id="KW-0645">Protease</keyword>
<dbReference type="GO" id="GO:0016579">
    <property type="term" value="P:protein deubiquitination"/>
    <property type="evidence" value="ECO:0007669"/>
    <property type="project" value="InterPro"/>
</dbReference>
<proteinExistence type="inferred from homology"/>
<dbReference type="GO" id="GO:0005829">
    <property type="term" value="C:cytosol"/>
    <property type="evidence" value="ECO:0007669"/>
    <property type="project" value="TreeGrafter"/>
</dbReference>
<evidence type="ECO:0000259" key="8">
    <source>
        <dbReference type="PROSITE" id="PS50235"/>
    </source>
</evidence>
<dbReference type="SUPFAM" id="SSF54001">
    <property type="entry name" value="Cysteine proteinases"/>
    <property type="match status" value="1"/>
</dbReference>
<evidence type="ECO:0000256" key="5">
    <source>
        <dbReference type="ARBA" id="ARBA00022786"/>
    </source>
</evidence>
<dbReference type="InterPro" id="IPR018200">
    <property type="entry name" value="USP_CS"/>
</dbReference>
<gene>
    <name evidence="9" type="ORF">EJ06DRAFT_557846</name>
</gene>
<dbReference type="GO" id="GO:0005634">
    <property type="term" value="C:nucleus"/>
    <property type="evidence" value="ECO:0007669"/>
    <property type="project" value="TreeGrafter"/>
</dbReference>
<dbReference type="GO" id="GO:0006508">
    <property type="term" value="P:proteolysis"/>
    <property type="evidence" value="ECO:0007669"/>
    <property type="project" value="UniProtKB-KW"/>
</dbReference>
<dbReference type="GO" id="GO:0004843">
    <property type="term" value="F:cysteine-type deubiquitinase activity"/>
    <property type="evidence" value="ECO:0007669"/>
    <property type="project" value="UniProtKB-EC"/>
</dbReference>
<dbReference type="PANTHER" id="PTHR24006">
    <property type="entry name" value="UBIQUITIN CARBOXYL-TERMINAL HYDROLASE"/>
    <property type="match status" value="1"/>
</dbReference>
<dbReference type="EMBL" id="ML996699">
    <property type="protein sequence ID" value="KAF2398623.1"/>
    <property type="molecule type" value="Genomic_DNA"/>
</dbReference>
<keyword evidence="6" id="KW-0378">Hydrolase</keyword>
<protein>
    <recommendedName>
        <fullName evidence="3">ubiquitinyl hydrolase 1</fullName>
        <ecNumber evidence="3">3.4.19.12</ecNumber>
    </recommendedName>
</protein>